<dbReference type="EMBL" id="CP051151">
    <property type="protein sequence ID" value="QLY39700.1"/>
    <property type="molecule type" value="Genomic_DNA"/>
</dbReference>
<reference evidence="2 3" key="1">
    <citation type="submission" date="2020-04" db="EMBL/GenBank/DDBJ databases">
        <authorList>
            <person name="Zheng R.K."/>
            <person name="Sun C.M."/>
        </authorList>
    </citation>
    <scope>NUCLEOTIDE SEQUENCE [LARGE SCALE GENOMIC DNA]</scope>
    <source>
        <strain evidence="3">zrk29</strain>
    </source>
</reference>
<feature type="transmembrane region" description="Helical" evidence="1">
    <location>
        <begin position="55"/>
        <end position="74"/>
    </location>
</feature>
<dbReference type="KEGG" id="tbk:HF295_02025"/>
<feature type="transmembrane region" description="Helical" evidence="1">
    <location>
        <begin position="20"/>
        <end position="43"/>
    </location>
</feature>
<evidence type="ECO:0000313" key="3">
    <source>
        <dbReference type="Proteomes" id="UP000512167"/>
    </source>
</evidence>
<keyword evidence="3" id="KW-1185">Reference proteome</keyword>
<gene>
    <name evidence="2" type="ORF">HF295_02025</name>
</gene>
<feature type="transmembrane region" description="Helical" evidence="1">
    <location>
        <begin position="94"/>
        <end position="117"/>
    </location>
</feature>
<dbReference type="RefSeq" id="WP_312032179.1">
    <property type="nucleotide sequence ID" value="NZ_CP051151.1"/>
</dbReference>
<feature type="transmembrane region" description="Helical" evidence="1">
    <location>
        <begin position="235"/>
        <end position="258"/>
    </location>
</feature>
<dbReference type="Pfam" id="PF14808">
    <property type="entry name" value="TMEM164"/>
    <property type="match status" value="1"/>
</dbReference>
<dbReference type="AlphaFoldDB" id="A0A7L6N0C0"/>
<evidence type="ECO:0000256" key="1">
    <source>
        <dbReference type="SAM" id="Phobius"/>
    </source>
</evidence>
<feature type="transmembrane region" description="Helical" evidence="1">
    <location>
        <begin position="124"/>
        <end position="145"/>
    </location>
</feature>
<dbReference type="Proteomes" id="UP000512167">
    <property type="component" value="Chromosome"/>
</dbReference>
<keyword evidence="1" id="KW-1133">Transmembrane helix</keyword>
<keyword evidence="1" id="KW-0472">Membrane</keyword>
<feature type="transmembrane region" description="Helical" evidence="1">
    <location>
        <begin position="185"/>
        <end position="206"/>
    </location>
</feature>
<feature type="transmembrane region" description="Helical" evidence="1">
    <location>
        <begin position="151"/>
        <end position="173"/>
    </location>
</feature>
<name>A0A7L6N0C0_9MOLU</name>
<sequence>MTLAYFWTTIGMDEQPGHYFFSGYHLIYLLINIVLFMVIFRFLKNKNKITQDKIISIFLVLIILLKYAGEALFIHEYYTIGLVNSTYPHPFLDINTFFSFQLCGIVNILLPIVIWFDIKPLKDFVFATSILGGFAVILYPVTVLYGEPFRVILPNLRSSVIHFFLIFIPLFLIYRGDFSFKKERWHYIALGLIISALWAMFGNIFIDQNANNMYLMSNPFIGGPIPVLNTLPSGWHVLFLAVAVTIGYALVYQIGAIAQHKTLSRKILKTKKA</sequence>
<keyword evidence="1" id="KW-0812">Transmembrane</keyword>
<proteinExistence type="predicted"/>
<protein>
    <submittedName>
        <fullName evidence="2">YwaF family protein</fullName>
    </submittedName>
</protein>
<organism evidence="2 3">
    <name type="scientific">Hujiaoplasma nucleasis</name>
    <dbReference type="NCBI Taxonomy" id="2725268"/>
    <lineage>
        <taxon>Bacteria</taxon>
        <taxon>Bacillati</taxon>
        <taxon>Mycoplasmatota</taxon>
        <taxon>Mollicutes</taxon>
        <taxon>Candidatus Izemoplasmatales</taxon>
        <taxon>Hujiaoplasmataceae</taxon>
        <taxon>Hujiaoplasma</taxon>
    </lineage>
</organism>
<evidence type="ECO:0000313" key="2">
    <source>
        <dbReference type="EMBL" id="QLY39700.1"/>
    </source>
</evidence>
<accession>A0A7L6N0C0</accession>